<evidence type="ECO:0000313" key="4">
    <source>
        <dbReference type="EMBL" id="SFT12533.1"/>
    </source>
</evidence>
<dbReference type="InterPro" id="IPR001647">
    <property type="entry name" value="HTH_TetR"/>
</dbReference>
<dbReference type="SUPFAM" id="SSF48498">
    <property type="entry name" value="Tetracyclin repressor-like, C-terminal domain"/>
    <property type="match status" value="1"/>
</dbReference>
<proteinExistence type="predicted"/>
<dbReference type="STRING" id="311180.SAMN04488050_11124"/>
<protein>
    <submittedName>
        <fullName evidence="4">Transcriptional regulator, TetR family</fullName>
    </submittedName>
</protein>
<evidence type="ECO:0000313" key="5">
    <source>
        <dbReference type="Proteomes" id="UP000199392"/>
    </source>
</evidence>
<dbReference type="GO" id="GO:0003700">
    <property type="term" value="F:DNA-binding transcription factor activity"/>
    <property type="evidence" value="ECO:0007669"/>
    <property type="project" value="TreeGrafter"/>
</dbReference>
<dbReference type="PANTHER" id="PTHR30055:SF181">
    <property type="entry name" value="BLR6905 PROTEIN"/>
    <property type="match status" value="1"/>
</dbReference>
<dbReference type="Gene3D" id="1.10.357.10">
    <property type="entry name" value="Tetracycline Repressor, domain 2"/>
    <property type="match status" value="1"/>
</dbReference>
<feature type="DNA-binding region" description="H-T-H motif" evidence="2">
    <location>
        <begin position="34"/>
        <end position="53"/>
    </location>
</feature>
<evidence type="ECO:0000256" key="2">
    <source>
        <dbReference type="PROSITE-ProRule" id="PRU00335"/>
    </source>
</evidence>
<dbReference type="PRINTS" id="PR00455">
    <property type="entry name" value="HTHTETR"/>
</dbReference>
<reference evidence="5" key="1">
    <citation type="submission" date="2016-10" db="EMBL/GenBank/DDBJ databases">
        <authorList>
            <person name="Varghese N."/>
            <person name="Submissions S."/>
        </authorList>
    </citation>
    <scope>NUCLEOTIDE SEQUENCE [LARGE SCALE GENOMIC DNA]</scope>
    <source>
        <strain evidence="5">DSM 26894</strain>
    </source>
</reference>
<evidence type="ECO:0000256" key="1">
    <source>
        <dbReference type="ARBA" id="ARBA00023125"/>
    </source>
</evidence>
<dbReference type="InterPro" id="IPR036271">
    <property type="entry name" value="Tet_transcr_reg_TetR-rel_C_sf"/>
</dbReference>
<name>A0A1I6VFL1_9RHOB</name>
<sequence>MNTKRSRMSAEDRRTAILDVATDLLSTHPWEEVTVALLLDAAGISKGGFYHHFTSKDDVLAAVLLRLTEASNSAGQAVYERSEGGAAARFTAYLGGTTRWELEHADKIMGVIRIAMMAGNEAIFLKLEQEARRRATPLMRTLVEEGVREGIFDVIDVDMTVDLLQHAWRMRWVVFAQARQRCATGDLAGGEAMLGERLRLEERMTNRLLGCDAATPVLMPAVGEFLGFLQAP</sequence>
<dbReference type="RefSeq" id="WP_143015396.1">
    <property type="nucleotide sequence ID" value="NZ_FNCL01000011.1"/>
</dbReference>
<evidence type="ECO:0000259" key="3">
    <source>
        <dbReference type="PROSITE" id="PS50977"/>
    </source>
</evidence>
<dbReference type="Pfam" id="PF00440">
    <property type="entry name" value="TetR_N"/>
    <property type="match status" value="1"/>
</dbReference>
<organism evidence="4 5">
    <name type="scientific">Alloyangia pacifica</name>
    <dbReference type="NCBI Taxonomy" id="311180"/>
    <lineage>
        <taxon>Bacteria</taxon>
        <taxon>Pseudomonadati</taxon>
        <taxon>Pseudomonadota</taxon>
        <taxon>Alphaproteobacteria</taxon>
        <taxon>Rhodobacterales</taxon>
        <taxon>Roseobacteraceae</taxon>
        <taxon>Alloyangia</taxon>
    </lineage>
</organism>
<dbReference type="OrthoDB" id="9811084at2"/>
<dbReference type="AlphaFoldDB" id="A0A1I6VFL1"/>
<gene>
    <name evidence="4" type="ORF">SAMN04488050_11124</name>
</gene>
<dbReference type="Proteomes" id="UP000199392">
    <property type="component" value="Unassembled WGS sequence"/>
</dbReference>
<dbReference type="GO" id="GO:0000976">
    <property type="term" value="F:transcription cis-regulatory region binding"/>
    <property type="evidence" value="ECO:0007669"/>
    <property type="project" value="TreeGrafter"/>
</dbReference>
<keyword evidence="1 2" id="KW-0238">DNA-binding</keyword>
<dbReference type="PANTHER" id="PTHR30055">
    <property type="entry name" value="HTH-TYPE TRANSCRIPTIONAL REGULATOR RUTR"/>
    <property type="match status" value="1"/>
</dbReference>
<dbReference type="EMBL" id="FOZW01000011">
    <property type="protein sequence ID" value="SFT12533.1"/>
    <property type="molecule type" value="Genomic_DNA"/>
</dbReference>
<feature type="domain" description="HTH tetR-type" evidence="3">
    <location>
        <begin position="11"/>
        <end position="71"/>
    </location>
</feature>
<dbReference type="InterPro" id="IPR009057">
    <property type="entry name" value="Homeodomain-like_sf"/>
</dbReference>
<dbReference type="PROSITE" id="PS50977">
    <property type="entry name" value="HTH_TETR_2"/>
    <property type="match status" value="1"/>
</dbReference>
<keyword evidence="5" id="KW-1185">Reference proteome</keyword>
<dbReference type="InterPro" id="IPR050109">
    <property type="entry name" value="HTH-type_TetR-like_transc_reg"/>
</dbReference>
<accession>A0A1I6VFL1</accession>
<dbReference type="SUPFAM" id="SSF46689">
    <property type="entry name" value="Homeodomain-like"/>
    <property type="match status" value="1"/>
</dbReference>